<dbReference type="GO" id="GO:0016787">
    <property type="term" value="F:hydrolase activity"/>
    <property type="evidence" value="ECO:0007669"/>
    <property type="project" value="UniProtKB-KW"/>
</dbReference>
<dbReference type="EMBL" id="CP018889">
    <property type="protein sequence ID" value="AUI69048.1"/>
    <property type="molecule type" value="Genomic_DNA"/>
</dbReference>
<dbReference type="GO" id="GO:0046872">
    <property type="term" value="F:metal ion binding"/>
    <property type="evidence" value="ECO:0007669"/>
    <property type="project" value="UniProtKB-KW"/>
</dbReference>
<feature type="domain" description="Metallo-beta-lactamase" evidence="2">
    <location>
        <begin position="12"/>
        <end position="175"/>
    </location>
</feature>
<sequence>MIFQQLFESSSSTYTYLLGCPITKTAVLIDPVLETVERDISILNALGLTLRYTLETHIHADHLSGGYQLRQRTGCLIALPAIEQLPCADIGIEEGTPLCVGEVQIHPLYTPGHTSSHHAYYVDTGTHLMLFSGDALLIDACGRTDFQAGNAGQLYDSIQHKLFTLPNETLVYPGHDYEGRFISSIAQEKQRNPRLSNNKSKQAFIELMNGLKTPNPRKMAFAVPSNKQCGMCPPNIFEEYQQLCETLV</sequence>
<keyword evidence="1 5" id="KW-0479">Metal-binding</keyword>
<dbReference type="InterPro" id="IPR001279">
    <property type="entry name" value="Metallo-B-lactamas"/>
</dbReference>
<dbReference type="Proteomes" id="UP000234271">
    <property type="component" value="Chromosome"/>
</dbReference>
<evidence type="ECO:0000313" key="3">
    <source>
        <dbReference type="EMBL" id="AUI69048.1"/>
    </source>
</evidence>
<evidence type="ECO:0000313" key="4">
    <source>
        <dbReference type="Proteomes" id="UP000234271"/>
    </source>
</evidence>
<protein>
    <submittedName>
        <fullName evidence="3">MBL fold metallo-hydrolase</fullName>
    </submittedName>
</protein>
<keyword evidence="4" id="KW-1185">Reference proteome</keyword>
<dbReference type="SMR" id="A0A2N9YEY8"/>
<dbReference type="CDD" id="cd07724">
    <property type="entry name" value="POD-like_MBL-fold"/>
    <property type="match status" value="1"/>
</dbReference>
<dbReference type="Gene3D" id="3.60.15.10">
    <property type="entry name" value="Ribonuclease Z/Hydroxyacylglutathione hydrolase-like"/>
    <property type="match status" value="1"/>
</dbReference>
<reference evidence="4" key="1">
    <citation type="submission" date="2016-12" db="EMBL/GenBank/DDBJ databases">
        <title>Complete Genome Sequence of Beggiatoa leptomitiformis D-401.</title>
        <authorList>
            <person name="Fomenkov A."/>
            <person name="Vincze T."/>
            <person name="Grabovich M."/>
            <person name="Anton B.P."/>
            <person name="Dubinina G."/>
            <person name="Orlova M."/>
            <person name="Belousova E."/>
            <person name="Roberts R.J."/>
        </authorList>
    </citation>
    <scope>NUCLEOTIDE SEQUENCE [LARGE SCALE GENOMIC DNA]</scope>
    <source>
        <strain evidence="4">D-401</strain>
    </source>
</reference>
<dbReference type="RefSeq" id="WP_062153817.1">
    <property type="nucleotide sequence ID" value="NZ_CP012373.2"/>
</dbReference>
<keyword evidence="3" id="KW-0378">Hydrolase</keyword>
<name>A0A2N9YEY8_9GAMM</name>
<gene>
    <name evidence="3" type="ORF">BLE401_10280</name>
</gene>
<proteinExistence type="evidence at protein level"/>
<dbReference type="KEGG" id="blep:AL038_13975"/>
<dbReference type="GO" id="GO:0070813">
    <property type="term" value="P:hydrogen sulfide metabolic process"/>
    <property type="evidence" value="ECO:0007669"/>
    <property type="project" value="TreeGrafter"/>
</dbReference>
<dbReference type="OrthoDB" id="9784009at2"/>
<dbReference type="InterPro" id="IPR051682">
    <property type="entry name" value="Mito_Persulfide_Diox"/>
</dbReference>
<dbReference type="InterPro" id="IPR044528">
    <property type="entry name" value="POD-like_MBL-fold"/>
</dbReference>
<evidence type="ECO:0007829" key="5">
    <source>
        <dbReference type="PDB" id="8ZBD"/>
    </source>
</evidence>
<feature type="binding site" evidence="5">
    <location>
        <position position="57"/>
    </location>
    <ligand>
        <name>Fe(3+)</name>
        <dbReference type="ChEBI" id="CHEBI:29034"/>
    </ligand>
</feature>
<feature type="binding site" evidence="5">
    <location>
        <position position="113"/>
    </location>
    <ligand>
        <name>Fe(3+)</name>
        <dbReference type="ChEBI" id="CHEBI:29034"/>
    </ligand>
</feature>
<organism evidence="3 4">
    <name type="scientific">Beggiatoa leptomitoformis</name>
    <dbReference type="NCBI Taxonomy" id="288004"/>
    <lineage>
        <taxon>Bacteria</taxon>
        <taxon>Pseudomonadati</taxon>
        <taxon>Pseudomonadota</taxon>
        <taxon>Gammaproteobacteria</taxon>
        <taxon>Thiotrichales</taxon>
        <taxon>Thiotrichaceae</taxon>
        <taxon>Beggiatoa</taxon>
    </lineage>
</organism>
<evidence type="ECO:0000259" key="2">
    <source>
        <dbReference type="SMART" id="SM00849"/>
    </source>
</evidence>
<dbReference type="PANTHER" id="PTHR43084">
    <property type="entry name" value="PERSULFIDE DIOXYGENASE ETHE1"/>
    <property type="match status" value="1"/>
</dbReference>
<dbReference type="PDB" id="8ZBD">
    <property type="method" value="X-ray"/>
    <property type="resolution" value="2.33 A"/>
    <property type="chains" value="A/B=1-248"/>
</dbReference>
<dbReference type="SUPFAM" id="SSF56281">
    <property type="entry name" value="Metallo-hydrolase/oxidoreductase"/>
    <property type="match status" value="1"/>
</dbReference>
<accession>A0A2N9YEY8</accession>
<dbReference type="SMART" id="SM00849">
    <property type="entry name" value="Lactamase_B"/>
    <property type="match status" value="1"/>
</dbReference>
<dbReference type="GO" id="GO:0050313">
    <property type="term" value="F:sulfur dioxygenase activity"/>
    <property type="evidence" value="ECO:0007669"/>
    <property type="project" value="InterPro"/>
</dbReference>
<feature type="disulfide bond" evidence="5">
    <location>
        <begin position="87"/>
        <end position="229"/>
    </location>
</feature>
<evidence type="ECO:0000256" key="1">
    <source>
        <dbReference type="ARBA" id="ARBA00022723"/>
    </source>
</evidence>
<dbReference type="AlphaFoldDB" id="A0A2N9YEY8"/>
<dbReference type="InterPro" id="IPR036866">
    <property type="entry name" value="RibonucZ/Hydroxyglut_hydro"/>
</dbReference>
<reference evidence="5" key="2">
    <citation type="journal article" date="2024" name="Int. J. Mol. Sci.">
        <title>Mechanism of Intracellular Elemental Sulfur Oxidation in &lt;i&gt;Beggiatoa leptomitoformis&lt;/i&gt;, Where Persulfide Dioxygenase Plays a Key Role.</title>
        <authorList>
            <person name="Rudenko T.S."/>
            <person name="Trubitsina L.I."/>
            <person name="Terentyev V.V."/>
            <person name="Trubitsin I.V."/>
            <person name="Borshchevskiy V.I."/>
            <person name="Tishchenko S.V."/>
            <person name="Gabdulkhakov A.G."/>
            <person name="Leontievsky A.A."/>
            <person name="Grabovich M.Y."/>
        </authorList>
    </citation>
    <scope>X-RAY CRYSTALLOGRAPHY (2.33 ANGSTROMS) IN COMPLEX WITH FE(3+)</scope>
    <scope>DISULFIDE BONDS</scope>
</reference>
<dbReference type="Pfam" id="PF00753">
    <property type="entry name" value="Lactamase_B"/>
    <property type="match status" value="2"/>
</dbReference>
<keyword evidence="5" id="KW-0002">3D-structure</keyword>
<feature type="binding site" evidence="5">
    <location>
        <position position="134"/>
    </location>
    <ligand>
        <name>Fe(3+)</name>
        <dbReference type="ChEBI" id="CHEBI:29034"/>
    </ligand>
</feature>
<dbReference type="STRING" id="288004.AL038_13975"/>
<dbReference type="PANTHER" id="PTHR43084:SF1">
    <property type="entry name" value="PERSULFIDE DIOXYGENASE ETHE1, MITOCHONDRIAL"/>
    <property type="match status" value="1"/>
</dbReference>
<dbReference type="GO" id="GO:0006749">
    <property type="term" value="P:glutathione metabolic process"/>
    <property type="evidence" value="ECO:0007669"/>
    <property type="project" value="InterPro"/>
</dbReference>